<name>A0A1X7HYS1_9MICO</name>
<keyword evidence="4" id="KW-1185">Reference proteome</keyword>
<evidence type="ECO:0000313" key="4">
    <source>
        <dbReference type="Proteomes" id="UP000193244"/>
    </source>
</evidence>
<evidence type="ECO:0000313" key="3">
    <source>
        <dbReference type="EMBL" id="SMG07178.1"/>
    </source>
</evidence>
<reference evidence="4" key="1">
    <citation type="submission" date="2017-04" db="EMBL/GenBank/DDBJ databases">
        <authorList>
            <person name="Varghese N."/>
            <person name="Submissions S."/>
        </authorList>
    </citation>
    <scope>NUCLEOTIDE SEQUENCE [LARGE SCALE GENOMIC DNA]</scope>
    <source>
        <strain evidence="4">VKM Ac-2510</strain>
    </source>
</reference>
<dbReference type="STRING" id="150121.SAMN06296010_0019"/>
<dbReference type="OrthoDB" id="5125431at2"/>
<protein>
    <submittedName>
        <fullName evidence="3">Uncharacterized protein</fullName>
    </submittedName>
</protein>
<feature type="region of interest" description="Disordered" evidence="1">
    <location>
        <begin position="172"/>
        <end position="267"/>
    </location>
</feature>
<keyword evidence="2" id="KW-1133">Transmembrane helix</keyword>
<feature type="compositionally biased region" description="Basic and acidic residues" evidence="1">
    <location>
        <begin position="220"/>
        <end position="245"/>
    </location>
</feature>
<feature type="compositionally biased region" description="Basic and acidic residues" evidence="1">
    <location>
        <begin position="183"/>
        <end position="193"/>
    </location>
</feature>
<keyword evidence="2" id="KW-0812">Transmembrane</keyword>
<evidence type="ECO:0000256" key="2">
    <source>
        <dbReference type="SAM" id="Phobius"/>
    </source>
</evidence>
<feature type="transmembrane region" description="Helical" evidence="2">
    <location>
        <begin position="20"/>
        <end position="41"/>
    </location>
</feature>
<dbReference type="AlphaFoldDB" id="A0A1X7HYS1"/>
<evidence type="ECO:0000256" key="1">
    <source>
        <dbReference type="SAM" id="MobiDB-lite"/>
    </source>
</evidence>
<organism evidence="3 4">
    <name type="scientific">Agreia pratensis</name>
    <dbReference type="NCBI Taxonomy" id="150121"/>
    <lineage>
        <taxon>Bacteria</taxon>
        <taxon>Bacillati</taxon>
        <taxon>Actinomycetota</taxon>
        <taxon>Actinomycetes</taxon>
        <taxon>Micrococcales</taxon>
        <taxon>Microbacteriaceae</taxon>
        <taxon>Agreia</taxon>
    </lineage>
</organism>
<accession>A0A1X7HYS1</accession>
<proteinExistence type="predicted"/>
<dbReference type="EMBL" id="FXAY01000001">
    <property type="protein sequence ID" value="SMG07178.1"/>
    <property type="molecule type" value="Genomic_DNA"/>
</dbReference>
<feature type="compositionally biased region" description="Low complexity" evidence="1">
    <location>
        <begin position="194"/>
        <end position="219"/>
    </location>
</feature>
<gene>
    <name evidence="3" type="ORF">SAMN06296010_0019</name>
</gene>
<dbReference type="Proteomes" id="UP000193244">
    <property type="component" value="Unassembled WGS sequence"/>
</dbReference>
<keyword evidence="2" id="KW-0472">Membrane</keyword>
<dbReference type="RefSeq" id="WP_139824662.1">
    <property type="nucleotide sequence ID" value="NZ_FXAY01000001.1"/>
</dbReference>
<sequence length="267" mass="29700">MEWWNDFADWFFSSNGRFVVSGIVLPAAAIIVAAILGAWIASGSIKRLLAKHDRELKVAAIASLIDAAQQASVWNSLTPQEQIMSDRAVGQADIQIRLLPIKGAAVAADWAAHSLADMRRNSATFGYQVEPAVIEFRDRLIEWQERPGRSRKTFQSELDRWSVEDEDAEKHLARQQEAWVAQQHHEQHSRPEIEATTVITPTTPQTPSTTATASSPAETPEQRAAREETKRVLENVNAVERHRESSVGGETPPPINAFPPRRASDND</sequence>